<dbReference type="SUPFAM" id="SSF56672">
    <property type="entry name" value="DNA/RNA polymerases"/>
    <property type="match status" value="1"/>
</dbReference>
<protein>
    <recommendedName>
        <fullName evidence="5">Reverse transcriptase</fullName>
    </recommendedName>
</protein>
<evidence type="ECO:0008006" key="5">
    <source>
        <dbReference type="Google" id="ProtNLM"/>
    </source>
</evidence>
<evidence type="ECO:0000313" key="4">
    <source>
        <dbReference type="Proteomes" id="UP001168877"/>
    </source>
</evidence>
<dbReference type="SUPFAM" id="SSF53098">
    <property type="entry name" value="Ribonuclease H-like"/>
    <property type="match status" value="1"/>
</dbReference>
<accession>A0AA39TPC6</accession>
<dbReference type="InterPro" id="IPR000477">
    <property type="entry name" value="RT_dom"/>
</dbReference>
<reference evidence="3" key="2">
    <citation type="submission" date="2023-06" db="EMBL/GenBank/DDBJ databases">
        <authorList>
            <person name="Swenson N.G."/>
            <person name="Wegrzyn J.L."/>
            <person name="Mcevoy S.L."/>
        </authorList>
    </citation>
    <scope>NUCLEOTIDE SEQUENCE</scope>
    <source>
        <strain evidence="3">NS2018</strain>
        <tissue evidence="3">Leaf</tissue>
    </source>
</reference>
<dbReference type="InterPro" id="IPR043502">
    <property type="entry name" value="DNA/RNA_pol_sf"/>
</dbReference>
<dbReference type="InterPro" id="IPR044730">
    <property type="entry name" value="RNase_H-like_dom_plant"/>
</dbReference>
<dbReference type="InterPro" id="IPR012337">
    <property type="entry name" value="RNaseH-like_sf"/>
</dbReference>
<dbReference type="PANTHER" id="PTHR33116">
    <property type="entry name" value="REVERSE TRANSCRIPTASE ZINC-BINDING DOMAIN-CONTAINING PROTEIN-RELATED-RELATED"/>
    <property type="match status" value="1"/>
</dbReference>
<evidence type="ECO:0000259" key="2">
    <source>
        <dbReference type="PROSITE" id="PS50879"/>
    </source>
</evidence>
<keyword evidence="4" id="KW-1185">Reference proteome</keyword>
<dbReference type="InterPro" id="IPR026960">
    <property type="entry name" value="RVT-Znf"/>
</dbReference>
<dbReference type="AlphaFoldDB" id="A0AA39TPC6"/>
<proteinExistence type="predicted"/>
<gene>
    <name evidence="3" type="ORF">LWI29_007229</name>
</gene>
<dbReference type="InterPro" id="IPR036397">
    <property type="entry name" value="RNaseH_sf"/>
</dbReference>
<dbReference type="Proteomes" id="UP001168877">
    <property type="component" value="Unassembled WGS sequence"/>
</dbReference>
<dbReference type="Pfam" id="PF00078">
    <property type="entry name" value="RVT_1"/>
    <property type="match status" value="1"/>
</dbReference>
<dbReference type="Gene3D" id="3.30.420.10">
    <property type="entry name" value="Ribonuclease H-like superfamily/Ribonuclease H"/>
    <property type="match status" value="1"/>
</dbReference>
<dbReference type="PROSITE" id="PS50879">
    <property type="entry name" value="RNASE_H_1"/>
    <property type="match status" value="1"/>
</dbReference>
<dbReference type="CDD" id="cd06222">
    <property type="entry name" value="RNase_H_like"/>
    <property type="match status" value="1"/>
</dbReference>
<dbReference type="EMBL" id="JAUESC010000001">
    <property type="protein sequence ID" value="KAK0606978.1"/>
    <property type="molecule type" value="Genomic_DNA"/>
</dbReference>
<name>A0AA39TPC6_ACESA</name>
<feature type="domain" description="Reverse transcriptase" evidence="1">
    <location>
        <begin position="1"/>
        <end position="183"/>
    </location>
</feature>
<dbReference type="Pfam" id="PF13966">
    <property type="entry name" value="zf-RVT"/>
    <property type="match status" value="1"/>
</dbReference>
<evidence type="ECO:0000259" key="1">
    <source>
        <dbReference type="PROSITE" id="PS50878"/>
    </source>
</evidence>
<dbReference type="PROSITE" id="PS50878">
    <property type="entry name" value="RT_POL"/>
    <property type="match status" value="1"/>
</dbReference>
<sequence>MEIDLAKAYDKLQWGFIKHVLEEAGIVGRMNNLIMSCITTVSYKVVVNGELSESFSPKCGIRQGDPLSPYIFVLCMEKLSHIISQKLLDNSWKPVKISRDGPAISHLFFADDLILFGQASPQQAQIMRNCLDIFCDLSGQQVIFPKSRVYCSSNINDCNASVLANICGSPIMKNLGSYLGVPLIHGRIKKDTYREILEKTQKRLATWKSASLSFVGRCTLIKSVTAAIPVYAMQSIKLPSKISTSLDKINRDFLWGNSVDRKKVHLVKWDTVYLPKNLGGLGIKKMKVMNQALLAKVGWRLMQNNTSLWGRLLKDKYLKGGNMFDYGNLKSNNCSSTWRGILFGAKLLLDGMKWRVGNGNRINLWVDDWAPTDGKLFNHASYYILDDRMKEKSAYIGHFRYEDSDPWRWDFIWKLKLPPRVAYFLWTLLHGKLLTNCNRAARGISSDVTCMRCMVGCEDIEHIFRGCSVSLGIWENINKGVTKTDEFLAVFNPSVKLPFCLGKFIWKFVVDWMEANTDLDKDIVMKNCLVSWSPPAIDWIKVNVDGSQTPNLGNIAAGGVVRYHRKLWMVGFALNKGTGSVLKAELWGILKGLKLVWKNGFKKVIVESDSQVAMALINNNTPLCHPLFSIIEACKVLLNKDWSCKIQHVYWESNRVADSLTNLGHSLDLRLIVFEEPSPLVADRLEDDFKGFTFSRMIPSL</sequence>
<dbReference type="Pfam" id="PF13456">
    <property type="entry name" value="RVT_3"/>
    <property type="match status" value="1"/>
</dbReference>
<dbReference type="InterPro" id="IPR002156">
    <property type="entry name" value="RNaseH_domain"/>
</dbReference>
<dbReference type="PANTHER" id="PTHR33116:SF70">
    <property type="entry name" value="NON-LTR RETROELEMENT REVERSE TRANSCRIPTASE-LIKE PROTEIN"/>
    <property type="match status" value="1"/>
</dbReference>
<dbReference type="GO" id="GO:0003676">
    <property type="term" value="F:nucleic acid binding"/>
    <property type="evidence" value="ECO:0007669"/>
    <property type="project" value="InterPro"/>
</dbReference>
<dbReference type="GO" id="GO:0004523">
    <property type="term" value="F:RNA-DNA hybrid ribonuclease activity"/>
    <property type="evidence" value="ECO:0007669"/>
    <property type="project" value="InterPro"/>
</dbReference>
<evidence type="ECO:0000313" key="3">
    <source>
        <dbReference type="EMBL" id="KAK0606978.1"/>
    </source>
</evidence>
<feature type="domain" description="RNase H type-1" evidence="2">
    <location>
        <begin position="536"/>
        <end position="666"/>
    </location>
</feature>
<comment type="caution">
    <text evidence="3">The sequence shown here is derived from an EMBL/GenBank/DDBJ whole genome shotgun (WGS) entry which is preliminary data.</text>
</comment>
<organism evidence="3 4">
    <name type="scientific">Acer saccharum</name>
    <name type="common">Sugar maple</name>
    <dbReference type="NCBI Taxonomy" id="4024"/>
    <lineage>
        <taxon>Eukaryota</taxon>
        <taxon>Viridiplantae</taxon>
        <taxon>Streptophyta</taxon>
        <taxon>Embryophyta</taxon>
        <taxon>Tracheophyta</taxon>
        <taxon>Spermatophyta</taxon>
        <taxon>Magnoliopsida</taxon>
        <taxon>eudicotyledons</taxon>
        <taxon>Gunneridae</taxon>
        <taxon>Pentapetalae</taxon>
        <taxon>rosids</taxon>
        <taxon>malvids</taxon>
        <taxon>Sapindales</taxon>
        <taxon>Sapindaceae</taxon>
        <taxon>Hippocastanoideae</taxon>
        <taxon>Acereae</taxon>
        <taxon>Acer</taxon>
    </lineage>
</organism>
<reference evidence="3" key="1">
    <citation type="journal article" date="2022" name="Plant J.">
        <title>Strategies of tolerance reflected in two North American maple genomes.</title>
        <authorList>
            <person name="McEvoy S.L."/>
            <person name="Sezen U.U."/>
            <person name="Trouern-Trend A."/>
            <person name="McMahon S.M."/>
            <person name="Schaberg P.G."/>
            <person name="Yang J."/>
            <person name="Wegrzyn J.L."/>
            <person name="Swenson N.G."/>
        </authorList>
    </citation>
    <scope>NUCLEOTIDE SEQUENCE</scope>
    <source>
        <strain evidence="3">NS2018</strain>
    </source>
</reference>